<dbReference type="RefSeq" id="WP_142424064.1">
    <property type="nucleotide sequence ID" value="NZ_CABGPQ010000001.1"/>
</dbReference>
<sequence length="68" mass="7631">MSNLDNGRNAIKTYMKKNNLTEQAMATAYGVSRTWMQQVLNGSRTGPTANSLVIEIIRDLKIQESEEV</sequence>
<organism evidence="1 2">
    <name type="scientific">Enterococcus casseliflavus</name>
    <name type="common">Enterococcus flavescens</name>
    <dbReference type="NCBI Taxonomy" id="37734"/>
    <lineage>
        <taxon>Bacteria</taxon>
        <taxon>Bacillati</taxon>
        <taxon>Bacillota</taxon>
        <taxon>Bacilli</taxon>
        <taxon>Lactobacillales</taxon>
        <taxon>Enterococcaceae</taxon>
        <taxon>Enterococcus</taxon>
    </lineage>
</organism>
<accession>A0ABD5FNR0</accession>
<reference evidence="1 2" key="1">
    <citation type="submission" date="2023-03" db="EMBL/GenBank/DDBJ databases">
        <authorList>
            <person name="Shen W."/>
            <person name="Cai J."/>
        </authorList>
    </citation>
    <scope>NUCLEOTIDE SEQUENCE [LARGE SCALE GENOMIC DNA]</scope>
    <source>
        <strain evidence="1 2">B516</strain>
    </source>
</reference>
<evidence type="ECO:0000313" key="2">
    <source>
        <dbReference type="Proteomes" id="UP001253851"/>
    </source>
</evidence>
<protein>
    <submittedName>
        <fullName evidence="1">Helix-turn-helix domain-containing protein</fullName>
    </submittedName>
</protein>
<dbReference type="EMBL" id="JARQDZ010000009">
    <property type="protein sequence ID" value="MDT2983773.1"/>
    <property type="molecule type" value="Genomic_DNA"/>
</dbReference>
<comment type="caution">
    <text evidence="1">The sequence shown here is derived from an EMBL/GenBank/DDBJ whole genome shotgun (WGS) entry which is preliminary data.</text>
</comment>
<dbReference type="SUPFAM" id="SSF47413">
    <property type="entry name" value="lambda repressor-like DNA-binding domains"/>
    <property type="match status" value="1"/>
</dbReference>
<dbReference type="InterPro" id="IPR010982">
    <property type="entry name" value="Lambda_DNA-bd_dom_sf"/>
</dbReference>
<evidence type="ECO:0000313" key="1">
    <source>
        <dbReference type="EMBL" id="MDT2983773.1"/>
    </source>
</evidence>
<proteinExistence type="predicted"/>
<dbReference type="Gene3D" id="1.10.260.40">
    <property type="entry name" value="lambda repressor-like DNA-binding domains"/>
    <property type="match status" value="1"/>
</dbReference>
<name>A0ABD5FNR0_ENTCA</name>
<gene>
    <name evidence="1" type="ORF">P7I34_13930</name>
</gene>
<dbReference type="Proteomes" id="UP001253851">
    <property type="component" value="Unassembled WGS sequence"/>
</dbReference>
<dbReference type="AlphaFoldDB" id="A0ABD5FNR0"/>